<evidence type="ECO:0000313" key="5">
    <source>
        <dbReference type="EMBL" id="SJS76388.1"/>
    </source>
</evidence>
<dbReference type="EMBL" id="LK932399">
    <property type="protein sequence ID" value="CDS86831.1"/>
    <property type="molecule type" value="Genomic_DNA"/>
</dbReference>
<reference evidence="4" key="2">
    <citation type="journal article" date="2018" name="Genome Biol.">
        <title>SKESA: strategic k-mer extension for scrupulous assemblies.</title>
        <authorList>
            <person name="Souvorov A."/>
            <person name="Agarwala R."/>
            <person name="Lipman D.J."/>
        </authorList>
    </citation>
    <scope>NUCLEOTIDE SEQUENCE</scope>
    <source>
        <strain evidence="4">HN1000</strain>
    </source>
</reference>
<dbReference type="EMBL" id="FUPS01000010">
    <property type="protein sequence ID" value="SJS76388.1"/>
    <property type="molecule type" value="Genomic_DNA"/>
</dbReference>
<evidence type="ECO:0000313" key="4">
    <source>
        <dbReference type="EMBL" id="HBH1541799.1"/>
    </source>
</evidence>
<dbReference type="RefSeq" id="WP_009889503.1">
    <property type="nucleotide sequence ID" value="NZ_AP031492.1"/>
</dbReference>
<evidence type="ECO:0000259" key="1">
    <source>
        <dbReference type="SMART" id="SM00871"/>
    </source>
</evidence>
<dbReference type="EMBL" id="LK932515">
    <property type="protein sequence ID" value="CDS87157.1"/>
    <property type="molecule type" value="Genomic_DNA"/>
</dbReference>
<dbReference type="GeneID" id="66354015"/>
<organism evidence="3">
    <name type="scientific">Clostridioides difficile</name>
    <name type="common">Peptoclostridium difficile</name>
    <dbReference type="NCBI Taxonomy" id="1496"/>
    <lineage>
        <taxon>Bacteria</taxon>
        <taxon>Bacillati</taxon>
        <taxon>Bacillota</taxon>
        <taxon>Clostridia</taxon>
        <taxon>Peptostreptococcales</taxon>
        <taxon>Peptostreptococcaceae</taxon>
        <taxon>Clostridioides</taxon>
    </lineage>
</organism>
<reference evidence="3" key="1">
    <citation type="submission" date="2014-07" db="EMBL/GenBank/DDBJ databases">
        <authorList>
            <person name="Monot Marc"/>
        </authorList>
    </citation>
    <scope>NUCLEOTIDE SEQUENCE</scope>
    <source>
        <strain evidence="2">7032994</strain>
    </source>
</reference>
<gene>
    <name evidence="3" type="ORF">BN1096_610042</name>
    <name evidence="2" type="ORF">BN1097_600038</name>
    <name evidence="4" type="ORF">KRM00_001268</name>
    <name evidence="7" type="ORF">SAMEA1402366_00013</name>
    <name evidence="6" type="ORF">SAMEA1402399_02429</name>
    <name evidence="5" type="ORF">SAMEA3375112_02836</name>
</gene>
<evidence type="ECO:0000313" key="2">
    <source>
        <dbReference type="EMBL" id="CDS86831.1"/>
    </source>
</evidence>
<dbReference type="Gene3D" id="3.20.80.10">
    <property type="entry name" value="Regulatory factor, effector binding domain"/>
    <property type="match status" value="1"/>
</dbReference>
<dbReference type="EMBL" id="CAADAN010000008">
    <property type="protein sequence ID" value="VFD33137.1"/>
    <property type="molecule type" value="Genomic_DNA"/>
</dbReference>
<dbReference type="Proteomes" id="UP000878956">
    <property type="component" value="Unassembled WGS sequence"/>
</dbReference>
<dbReference type="AlphaFoldDB" id="A0A031WDW1"/>
<dbReference type="Proteomes" id="UP000189137">
    <property type="component" value="Unassembled WGS sequence"/>
</dbReference>
<evidence type="ECO:0000313" key="10">
    <source>
        <dbReference type="Proteomes" id="UP000411588"/>
    </source>
</evidence>
<dbReference type="EMBL" id="CAAJVP010000001">
    <property type="protein sequence ID" value="VHX91549.1"/>
    <property type="molecule type" value="Genomic_DNA"/>
</dbReference>
<reference evidence="4" key="4">
    <citation type="submission" date="2021-06" db="EMBL/GenBank/DDBJ databases">
        <authorList>
            <consortium name="NCBI Pathogen Detection Project"/>
        </authorList>
    </citation>
    <scope>NUCLEOTIDE SEQUENCE</scope>
    <source>
        <strain evidence="4">HN1000</strain>
    </source>
</reference>
<dbReference type="PATRIC" id="fig|1496.1373.peg.1988"/>
<dbReference type="InterPro" id="IPR029442">
    <property type="entry name" value="GyrI-like"/>
</dbReference>
<dbReference type="SUPFAM" id="SSF55136">
    <property type="entry name" value="Probable bacterial effector-binding domain"/>
    <property type="match status" value="1"/>
</dbReference>
<reference evidence="7 9" key="3">
    <citation type="submission" date="2019-04" db="EMBL/GenBank/DDBJ databases">
        <authorList>
            <consortium name="Pathogen Informatics"/>
        </authorList>
    </citation>
    <scope>NUCLEOTIDE SEQUENCE [LARGE SCALE GENOMIC DNA]</scope>
    <source>
        <strain evidence="10">clo34</strain>
        <strain evidence="6">Clo34</strain>
        <strain evidence="7">Tl291</strain>
        <strain evidence="9">tl291</strain>
        <strain evidence="5 8">VRECD0157</strain>
    </source>
</reference>
<dbReference type="Pfam" id="PF06445">
    <property type="entry name" value="GyrI-like"/>
    <property type="match status" value="1"/>
</dbReference>
<feature type="domain" description="AraC effector-binding" evidence="1">
    <location>
        <begin position="3"/>
        <end position="149"/>
    </location>
</feature>
<proteinExistence type="predicted"/>
<protein>
    <submittedName>
        <fullName evidence="4">GyrI-like domain-containing protein</fullName>
    </submittedName>
    <submittedName>
        <fullName evidence="3 6">Transcriptional regulator</fullName>
    </submittedName>
    <submittedName>
        <fullName evidence="5">Transcriptional regulator, effector-binding domain/component</fullName>
    </submittedName>
</protein>
<dbReference type="Proteomes" id="UP000411588">
    <property type="component" value="Unassembled WGS sequence"/>
</dbReference>
<dbReference type="SMART" id="SM00871">
    <property type="entry name" value="AraC_E_bind"/>
    <property type="match status" value="1"/>
</dbReference>
<dbReference type="InterPro" id="IPR011256">
    <property type="entry name" value="Reg_factor_effector_dom_sf"/>
</dbReference>
<evidence type="ECO:0000313" key="9">
    <source>
        <dbReference type="Proteomes" id="UP000372533"/>
    </source>
</evidence>
<dbReference type="EMBL" id="DAEPXK010000009">
    <property type="protein sequence ID" value="HBH1541799.1"/>
    <property type="molecule type" value="Genomic_DNA"/>
</dbReference>
<sequence length="152" mass="17455">MNCKIEIKNIESVTVATMRYNGPMTEATKYFPNVFKAIKGKSNGAPFFCYYDVDQKTGVAEMELCVPTAETPNRMGITTKEFPKTKALFFTHTGSYSNLPKTYEMIFKYIHENNIKIQTPWREVFIKGPGMLIKGNPDNYITEIIFPLKEEE</sequence>
<evidence type="ECO:0000313" key="6">
    <source>
        <dbReference type="EMBL" id="VFD33137.1"/>
    </source>
</evidence>
<accession>A0A031WDW1</accession>
<dbReference type="InterPro" id="IPR010499">
    <property type="entry name" value="AraC_E-bd"/>
</dbReference>
<evidence type="ECO:0000313" key="8">
    <source>
        <dbReference type="Proteomes" id="UP000189137"/>
    </source>
</evidence>
<evidence type="ECO:0000313" key="7">
    <source>
        <dbReference type="EMBL" id="VHX91549.1"/>
    </source>
</evidence>
<dbReference type="KEGG" id="pdf:CD630DERM_16050"/>
<evidence type="ECO:0000313" key="3">
    <source>
        <dbReference type="EMBL" id="CDS87157.1"/>
    </source>
</evidence>
<dbReference type="Proteomes" id="UP000372533">
    <property type="component" value="Unassembled WGS sequence"/>
</dbReference>
<name>A0A031WDW1_CLODI</name>